<dbReference type="EMBL" id="CM020619">
    <property type="protein sequence ID" value="KAK1863522.1"/>
    <property type="molecule type" value="Genomic_DNA"/>
</dbReference>
<evidence type="ECO:0000313" key="2">
    <source>
        <dbReference type="Proteomes" id="UP000798662"/>
    </source>
</evidence>
<proteinExistence type="predicted"/>
<dbReference type="Proteomes" id="UP000798662">
    <property type="component" value="Chromosome 2"/>
</dbReference>
<gene>
    <name evidence="1" type="ORF">I4F81_006077</name>
</gene>
<comment type="caution">
    <text evidence="1">The sequence shown here is derived from an EMBL/GenBank/DDBJ whole genome shotgun (WGS) entry which is preliminary data.</text>
</comment>
<name>A0ACC3C070_PYRYE</name>
<reference evidence="1" key="1">
    <citation type="submission" date="2019-11" db="EMBL/GenBank/DDBJ databases">
        <title>Nori genome reveals adaptations in red seaweeds to the harsh intertidal environment.</title>
        <authorList>
            <person name="Wang D."/>
            <person name="Mao Y."/>
        </authorList>
    </citation>
    <scope>NUCLEOTIDE SEQUENCE</scope>
    <source>
        <tissue evidence="1">Gametophyte</tissue>
    </source>
</reference>
<accession>A0ACC3C070</accession>
<sequence length="295" mass="30729">MAAVVAPAVHPRGGGRVRVAREDGGATAAPPPEVAVTGPPRGREGIPPAAHLPAAGLPTLSWPAPYRRGGRRLSRRARGAAARVAVAVLALTLLVLAAVLGSAPGPAAAKLFPKEASVKPSVKKWVPKKPACSPDKCMTEAKVELAVKNAKLGLEKKEKVEKKHAAGIAKVVRAGSTRCMAGGKPVNPPTLCFKDSAEEAVGAAYAKLLRAHGKHVTKSTKFGAKSNKGLTGCSVCEPYYFPFGDTCCYIGCRSMVNLVGSSTIFLHGCCTYLRGRCEKTARTLSSTSGSYWSGF</sequence>
<protein>
    <submittedName>
        <fullName evidence="1">Uncharacterized protein</fullName>
    </submittedName>
</protein>
<keyword evidence="2" id="KW-1185">Reference proteome</keyword>
<organism evidence="1 2">
    <name type="scientific">Pyropia yezoensis</name>
    <name type="common">Susabi-nori</name>
    <name type="synonym">Porphyra yezoensis</name>
    <dbReference type="NCBI Taxonomy" id="2788"/>
    <lineage>
        <taxon>Eukaryota</taxon>
        <taxon>Rhodophyta</taxon>
        <taxon>Bangiophyceae</taxon>
        <taxon>Bangiales</taxon>
        <taxon>Bangiaceae</taxon>
        <taxon>Pyropia</taxon>
    </lineage>
</organism>
<evidence type="ECO:0000313" key="1">
    <source>
        <dbReference type="EMBL" id="KAK1863522.1"/>
    </source>
</evidence>